<dbReference type="SMART" id="SM01091">
    <property type="entry name" value="CorC_HlyC"/>
    <property type="match status" value="1"/>
</dbReference>
<dbReference type="SUPFAM" id="SSF56176">
    <property type="entry name" value="FAD-binding/transporter-associated domain-like"/>
    <property type="match status" value="1"/>
</dbReference>
<sequence>MSSDAGPLWGQIILLVVLIAVNAYFAAAEIAMVSANRNRIKTLAGEGNKKAKALDELLDEPNTFLSAIQVIITLAGFWNSAEAAVSLSGYVSRVFHLTEFAYGERLSVFIVTVLLSFFTLVLGELVPKRVAMIHADGMALAVVKPILIISKVLKPFLWLISTSVTLVLKLCRQKTDVVDSEYSEEDVVSMLEAGRASGELKEEGKKMITSIFAFDDLLAYEIMTPRTNVFAIDINAPTEEYIDELMELRYSRIPVYEDDSDDIIGILYIKDYLIKAREEGFDNVDIRPILRKPYFVPETKNIDSLFMELQATKQHIAILIDEYGGFSGIVTMEDIIEEIMGDIDDEYDEGDPEIQKVSDDTYLVDGSMDIDDINEELDTKLESETSETIGGFIIDILGEIPDEDDIGKTVEFENYRFTIDSVNDRRIEQITMQILPIPDEEDEDGERSE</sequence>
<protein>
    <submittedName>
        <fullName evidence="13">HlyC/CorC family transporter</fullName>
    </submittedName>
</protein>
<reference evidence="13" key="1">
    <citation type="submission" date="2020-10" db="EMBL/GenBank/DDBJ databases">
        <authorList>
            <person name="Gilroy R."/>
        </authorList>
    </citation>
    <scope>NUCLEOTIDE SEQUENCE</scope>
    <source>
        <strain evidence="13">CHK176-22527</strain>
    </source>
</reference>
<evidence type="ECO:0000256" key="3">
    <source>
        <dbReference type="ARBA" id="ARBA00022692"/>
    </source>
</evidence>
<organism evidence="13 14">
    <name type="scientific">Candidatus Allocopromorpha excrementavium</name>
    <dbReference type="NCBI Taxonomy" id="2840741"/>
    <lineage>
        <taxon>Bacteria</taxon>
        <taxon>Bacillati</taxon>
        <taxon>Bacillota</taxon>
        <taxon>Clostridia</taxon>
        <taxon>Eubacteriales</taxon>
        <taxon>Eubacteriaceae</taxon>
        <taxon>Eubacteriaceae incertae sedis</taxon>
        <taxon>Candidatus Allocopromorpha</taxon>
    </lineage>
</organism>
<evidence type="ECO:0000259" key="12">
    <source>
        <dbReference type="PROSITE" id="PS51846"/>
    </source>
</evidence>
<keyword evidence="6 8" id="KW-0129">CBS domain</keyword>
<dbReference type="InterPro" id="IPR036318">
    <property type="entry name" value="FAD-bd_PCMH-like_sf"/>
</dbReference>
<keyword evidence="5 9" id="KW-1133">Transmembrane helix</keyword>
<keyword evidence="7 9" id="KW-0472">Membrane</keyword>
<feature type="domain" description="CBS" evidence="11">
    <location>
        <begin position="289"/>
        <end position="346"/>
    </location>
</feature>
<evidence type="ECO:0000259" key="11">
    <source>
        <dbReference type="PROSITE" id="PS51371"/>
    </source>
</evidence>
<dbReference type="AlphaFoldDB" id="A0A9D1HD27"/>
<dbReference type="Pfam" id="PF01595">
    <property type="entry name" value="CNNM"/>
    <property type="match status" value="1"/>
</dbReference>
<dbReference type="InterPro" id="IPR016169">
    <property type="entry name" value="FAD-bd_PCMH_sub2"/>
</dbReference>
<dbReference type="InterPro" id="IPR044751">
    <property type="entry name" value="Ion_transp-like_CBS"/>
</dbReference>
<evidence type="ECO:0000256" key="9">
    <source>
        <dbReference type="PROSITE-ProRule" id="PRU01193"/>
    </source>
</evidence>
<dbReference type="GO" id="GO:0005886">
    <property type="term" value="C:plasma membrane"/>
    <property type="evidence" value="ECO:0007669"/>
    <property type="project" value="TreeGrafter"/>
</dbReference>
<dbReference type="PANTHER" id="PTHR22777:SF17">
    <property type="entry name" value="UPF0053 PROTEIN SLL0260"/>
    <property type="match status" value="1"/>
</dbReference>
<comment type="caution">
    <text evidence="13">The sequence shown here is derived from an EMBL/GenBank/DDBJ whole genome shotgun (WGS) entry which is preliminary data.</text>
</comment>
<dbReference type="CDD" id="cd04590">
    <property type="entry name" value="CBS_pair_CorC_HlyC_assoc"/>
    <property type="match status" value="1"/>
</dbReference>
<reference evidence="13" key="2">
    <citation type="journal article" date="2021" name="PeerJ">
        <title>Extensive microbial diversity within the chicken gut microbiome revealed by metagenomics and culture.</title>
        <authorList>
            <person name="Gilroy R."/>
            <person name="Ravi A."/>
            <person name="Getino M."/>
            <person name="Pursley I."/>
            <person name="Horton D.L."/>
            <person name="Alikhan N.F."/>
            <person name="Baker D."/>
            <person name="Gharbi K."/>
            <person name="Hall N."/>
            <person name="Watson M."/>
            <person name="Adriaenssens E.M."/>
            <person name="Foster-Nyarko E."/>
            <person name="Jarju S."/>
            <person name="Secka A."/>
            <person name="Antonio M."/>
            <person name="Oren A."/>
            <person name="Chaudhuri R.R."/>
            <person name="La Ragione R."/>
            <person name="Hildebrand F."/>
            <person name="Pallen M.J."/>
        </authorList>
    </citation>
    <scope>NUCLEOTIDE SEQUENCE</scope>
    <source>
        <strain evidence="13">CHK176-22527</strain>
    </source>
</reference>
<comment type="similarity">
    <text evidence="2">Belongs to the UPF0053 family.</text>
</comment>
<evidence type="ECO:0000256" key="5">
    <source>
        <dbReference type="ARBA" id="ARBA00022989"/>
    </source>
</evidence>
<comment type="subcellular location">
    <subcellularLocation>
        <location evidence="1">Membrane</location>
        <topology evidence="1">Multi-pass membrane protein</topology>
    </subcellularLocation>
</comment>
<dbReference type="InterPro" id="IPR000644">
    <property type="entry name" value="CBS_dom"/>
</dbReference>
<dbReference type="FunFam" id="3.10.580.10:FF:000002">
    <property type="entry name" value="Magnesium/cobalt efflux protein CorC"/>
    <property type="match status" value="1"/>
</dbReference>
<dbReference type="SUPFAM" id="SSF54631">
    <property type="entry name" value="CBS-domain pair"/>
    <property type="match status" value="1"/>
</dbReference>
<dbReference type="Gene3D" id="3.10.580.10">
    <property type="entry name" value="CBS-domain"/>
    <property type="match status" value="1"/>
</dbReference>
<evidence type="ECO:0000256" key="6">
    <source>
        <dbReference type="ARBA" id="ARBA00023122"/>
    </source>
</evidence>
<dbReference type="InterPro" id="IPR005170">
    <property type="entry name" value="Transptr-assoc_dom"/>
</dbReference>
<evidence type="ECO:0000313" key="13">
    <source>
        <dbReference type="EMBL" id="HIU00001.1"/>
    </source>
</evidence>
<evidence type="ECO:0000256" key="10">
    <source>
        <dbReference type="SAM" id="Phobius"/>
    </source>
</evidence>
<dbReference type="Pfam" id="PF00571">
    <property type="entry name" value="CBS"/>
    <property type="match status" value="2"/>
</dbReference>
<feature type="transmembrane region" description="Helical" evidence="10">
    <location>
        <begin position="106"/>
        <end position="126"/>
    </location>
</feature>
<dbReference type="PROSITE" id="PS51846">
    <property type="entry name" value="CNNM"/>
    <property type="match status" value="1"/>
</dbReference>
<evidence type="ECO:0000256" key="7">
    <source>
        <dbReference type="ARBA" id="ARBA00023136"/>
    </source>
</evidence>
<feature type="transmembrane region" description="Helical" evidence="10">
    <location>
        <begin position="12"/>
        <end position="33"/>
    </location>
</feature>
<accession>A0A9D1HD27</accession>
<dbReference type="InterPro" id="IPR002550">
    <property type="entry name" value="CNNM"/>
</dbReference>
<gene>
    <name evidence="13" type="ORF">IAD12_07080</name>
</gene>
<keyword evidence="3 9" id="KW-0812">Transmembrane</keyword>
<dbReference type="PANTHER" id="PTHR22777">
    <property type="entry name" value="HEMOLYSIN-RELATED"/>
    <property type="match status" value="1"/>
</dbReference>
<name>A0A9D1HD27_9FIRM</name>
<dbReference type="PROSITE" id="PS51371">
    <property type="entry name" value="CBS"/>
    <property type="match status" value="2"/>
</dbReference>
<dbReference type="Gene3D" id="3.30.465.10">
    <property type="match status" value="1"/>
</dbReference>
<dbReference type="Proteomes" id="UP000824159">
    <property type="component" value="Unassembled WGS sequence"/>
</dbReference>
<evidence type="ECO:0000256" key="8">
    <source>
        <dbReference type="PROSITE-ProRule" id="PRU00703"/>
    </source>
</evidence>
<evidence type="ECO:0000313" key="14">
    <source>
        <dbReference type="Proteomes" id="UP000824159"/>
    </source>
</evidence>
<dbReference type="InterPro" id="IPR046342">
    <property type="entry name" value="CBS_dom_sf"/>
</dbReference>
<proteinExistence type="inferred from homology"/>
<keyword evidence="4" id="KW-0677">Repeat</keyword>
<dbReference type="GO" id="GO:0050660">
    <property type="term" value="F:flavin adenine dinucleotide binding"/>
    <property type="evidence" value="ECO:0007669"/>
    <property type="project" value="InterPro"/>
</dbReference>
<feature type="domain" description="CBS" evidence="11">
    <location>
        <begin position="223"/>
        <end position="286"/>
    </location>
</feature>
<evidence type="ECO:0000256" key="1">
    <source>
        <dbReference type="ARBA" id="ARBA00004141"/>
    </source>
</evidence>
<dbReference type="Pfam" id="PF03471">
    <property type="entry name" value="CorC_HlyC"/>
    <property type="match status" value="1"/>
</dbReference>
<evidence type="ECO:0000256" key="4">
    <source>
        <dbReference type="ARBA" id="ARBA00022737"/>
    </source>
</evidence>
<evidence type="ECO:0000256" key="2">
    <source>
        <dbReference type="ARBA" id="ARBA00006337"/>
    </source>
</evidence>
<dbReference type="EMBL" id="DVLX01000086">
    <property type="protein sequence ID" value="HIU00001.1"/>
    <property type="molecule type" value="Genomic_DNA"/>
</dbReference>
<feature type="domain" description="CNNM transmembrane" evidence="12">
    <location>
        <begin position="4"/>
        <end position="205"/>
    </location>
</feature>